<dbReference type="InterPro" id="IPR047520">
    <property type="entry name" value="XPF_nuclease"/>
</dbReference>
<dbReference type="CDD" id="cd20078">
    <property type="entry name" value="XPF_nuclease_XPF_euk"/>
    <property type="match status" value="1"/>
</dbReference>
<organism evidence="13 14">
    <name type="scientific">Holothuria leucospilota</name>
    <name type="common">Black long sea cucumber</name>
    <name type="synonym">Mertensiothuria leucospilota</name>
    <dbReference type="NCBI Taxonomy" id="206669"/>
    <lineage>
        <taxon>Eukaryota</taxon>
        <taxon>Metazoa</taxon>
        <taxon>Echinodermata</taxon>
        <taxon>Eleutherozoa</taxon>
        <taxon>Echinozoa</taxon>
        <taxon>Holothuroidea</taxon>
        <taxon>Aspidochirotacea</taxon>
        <taxon>Aspidochirotida</taxon>
        <taxon>Holothuriidae</taxon>
        <taxon>Holothuria</taxon>
    </lineage>
</organism>
<dbReference type="Gene3D" id="3.40.50.10130">
    <property type="match status" value="1"/>
</dbReference>
<dbReference type="PANTHER" id="PTHR10150:SF0">
    <property type="entry name" value="DNA REPAIR ENDONUCLEASE XPF"/>
    <property type="match status" value="1"/>
</dbReference>
<evidence type="ECO:0000256" key="1">
    <source>
        <dbReference type="ARBA" id="ARBA00004123"/>
    </source>
</evidence>
<dbReference type="Proteomes" id="UP001152320">
    <property type="component" value="Chromosome 6"/>
</dbReference>
<keyword evidence="8" id="KW-0234">DNA repair</keyword>
<feature type="region of interest" description="Disordered" evidence="11">
    <location>
        <begin position="423"/>
        <end position="512"/>
    </location>
</feature>
<accession>A0A9Q1C730</accession>
<dbReference type="PANTHER" id="PTHR10150">
    <property type="entry name" value="DNA REPAIR ENDONUCLEASE XPF"/>
    <property type="match status" value="1"/>
</dbReference>
<feature type="compositionally biased region" description="Basic and acidic residues" evidence="11">
    <location>
        <begin position="620"/>
        <end position="632"/>
    </location>
</feature>
<dbReference type="FunFam" id="3.40.50.10130:FF:000002">
    <property type="entry name" value="DNA repair endonuclease XPF"/>
    <property type="match status" value="1"/>
</dbReference>
<keyword evidence="7" id="KW-0238">DNA-binding</keyword>
<gene>
    <name evidence="13" type="ORF">HOLleu_14853</name>
</gene>
<dbReference type="GO" id="GO:0000724">
    <property type="term" value="P:double-strand break repair via homologous recombination"/>
    <property type="evidence" value="ECO:0007669"/>
    <property type="project" value="TreeGrafter"/>
</dbReference>
<feature type="compositionally biased region" description="Basic and acidic residues" evidence="11">
    <location>
        <begin position="341"/>
        <end position="357"/>
    </location>
</feature>
<feature type="region of interest" description="Disordered" evidence="11">
    <location>
        <begin position="889"/>
        <end position="913"/>
    </location>
</feature>
<feature type="compositionally biased region" description="Basic residues" evidence="11">
    <location>
        <begin position="443"/>
        <end position="465"/>
    </location>
</feature>
<dbReference type="InterPro" id="IPR006166">
    <property type="entry name" value="ERCC4_domain"/>
</dbReference>
<dbReference type="OrthoDB" id="361020at2759"/>
<protein>
    <recommendedName>
        <fullName evidence="10">DNA repair endonuclease XPF</fullName>
    </recommendedName>
</protein>
<comment type="similarity">
    <text evidence="2">Belongs to the XPF family.</text>
</comment>
<dbReference type="Gene3D" id="1.10.150.20">
    <property type="entry name" value="5' to 3' exonuclease, C-terminal subdomain"/>
    <property type="match status" value="1"/>
</dbReference>
<feature type="region of interest" description="Disordered" evidence="11">
    <location>
        <begin position="336"/>
        <end position="357"/>
    </location>
</feature>
<name>A0A9Q1C730_HOLLE</name>
<feature type="domain" description="ERCC4" evidence="12">
    <location>
        <begin position="665"/>
        <end position="745"/>
    </location>
</feature>
<dbReference type="GO" id="GO:0000712">
    <property type="term" value="P:resolution of meiotic recombination intermediates"/>
    <property type="evidence" value="ECO:0007669"/>
    <property type="project" value="TreeGrafter"/>
</dbReference>
<evidence type="ECO:0000256" key="2">
    <source>
        <dbReference type="ARBA" id="ARBA00010015"/>
    </source>
</evidence>
<comment type="caution">
    <text evidence="13">The sequence shown here is derived from an EMBL/GenBank/DDBJ whole genome shotgun (WGS) entry which is preliminary data.</text>
</comment>
<dbReference type="InterPro" id="IPR006167">
    <property type="entry name" value="XPF"/>
</dbReference>
<dbReference type="EMBL" id="JAIZAY010000006">
    <property type="protein sequence ID" value="KAJ8040533.1"/>
    <property type="molecule type" value="Genomic_DNA"/>
</dbReference>
<dbReference type="Pfam" id="PF02732">
    <property type="entry name" value="ERCC4"/>
    <property type="match status" value="1"/>
</dbReference>
<dbReference type="GO" id="GO:1901255">
    <property type="term" value="P:nucleotide-excision repair involved in interstrand cross-link repair"/>
    <property type="evidence" value="ECO:0007669"/>
    <property type="project" value="TreeGrafter"/>
</dbReference>
<evidence type="ECO:0000256" key="7">
    <source>
        <dbReference type="ARBA" id="ARBA00023125"/>
    </source>
</evidence>
<reference evidence="13" key="1">
    <citation type="submission" date="2021-10" db="EMBL/GenBank/DDBJ databases">
        <title>Tropical sea cucumber genome reveals ecological adaptation and Cuvierian tubules defense mechanism.</title>
        <authorList>
            <person name="Chen T."/>
        </authorList>
    </citation>
    <scope>NUCLEOTIDE SEQUENCE</scope>
    <source>
        <strain evidence="13">Nanhai2018</strain>
        <tissue evidence="13">Muscle</tissue>
    </source>
</reference>
<sequence length="913" mass="103830">MLEYENQILLDIFPDDCLLILARGLGMDRIFTSLLKLYCDPGNLVLVLNTSEQEQEYLMEELEKCGTAVMPRMVNNEVGTNERQAVYLEGGVLFITSRILVVDLLTDRIPAHLVSGIIVNKAHKIIDSCQEAFILRLYRQKNKTGFIKAFSDYPHSFSAGFCQLERVMKNLFVRKLLLWPRFHVNISATMEKHKPEVVELELKMTPAMQAIQLGILDIISACIKEIRKNNPTLDIEDLTVENAIGKKSLDQVIRRQLDPIWHQLSSTTKQLVADLKLLMMLLHYLCQYDCVTFYNFLNTLRGSQKAVVNNSGWLFLESANSVFVHARERIYGSQIKPTKAKSGEKSEEKEAAPAKKDLVLEENPKWRMLSEILEEVKQENKKADEPGRVLICASDDRTCSQIREYLQDGSYTLLKRLYDKTLGSKDSSKTNTDGDGENERGTKGKSGHGTKRTNKGKEKRSKRLKKLEEDEQTLTQMTKRQEDTDESNEEMEESEDKKQNLGTGKPETVSPSEEMVISSLEAYYGIETAPVTVIHPLHGCKDPFSLTKTLREVQPKYVVLYDAEIQFVRQLEVYKCCNPGVSLRVYFLMYSGSTEEQRYLTTLRVEKEAFEHLIKEKSTMVVPEEREGKSEDAPQLSRDPTPASNQSISTRKGGAQAPTIEEQQKVIVDMREFRSELPSLIHKRGIDIEPITLEVGDYIITPEICVERKSISDLIGSLNNGRLYNQVMAMTRFYKKPVLLIEFDPTKSFGLQSQASLSREISFQNLTSKLTLLTLHFPKLRILWCPSPHATAELFEELKKNRSQPDGAVAASVTLDEGAYDSSVHSRYNHGPYDMLLKLPGVSSKNCWKILRSVKNLAELSKLSQEELKEMLGNENNAAQLWEFFHKDQSASTKQPAKPTSRFSKSSKRFGKS</sequence>
<dbReference type="SUPFAM" id="SSF47781">
    <property type="entry name" value="RuvA domain 2-like"/>
    <property type="match status" value="1"/>
</dbReference>
<keyword evidence="3" id="KW-0540">Nuclease</keyword>
<keyword evidence="5" id="KW-0227">DNA damage</keyword>
<dbReference type="GO" id="GO:0003684">
    <property type="term" value="F:damaged DNA binding"/>
    <property type="evidence" value="ECO:0007669"/>
    <property type="project" value="TreeGrafter"/>
</dbReference>
<dbReference type="InterPro" id="IPR010994">
    <property type="entry name" value="RuvA_2-like"/>
</dbReference>
<dbReference type="GO" id="GO:0000110">
    <property type="term" value="C:nucleotide-excision repair factor 1 complex"/>
    <property type="evidence" value="ECO:0007669"/>
    <property type="project" value="TreeGrafter"/>
</dbReference>
<evidence type="ECO:0000256" key="8">
    <source>
        <dbReference type="ARBA" id="ARBA00023204"/>
    </source>
</evidence>
<evidence type="ECO:0000256" key="6">
    <source>
        <dbReference type="ARBA" id="ARBA00022801"/>
    </source>
</evidence>
<evidence type="ECO:0000313" key="14">
    <source>
        <dbReference type="Proteomes" id="UP001152320"/>
    </source>
</evidence>
<feature type="region of interest" description="Disordered" evidence="11">
    <location>
        <begin position="620"/>
        <end position="661"/>
    </location>
</feature>
<evidence type="ECO:0000256" key="5">
    <source>
        <dbReference type="ARBA" id="ARBA00022763"/>
    </source>
</evidence>
<feature type="compositionally biased region" description="Acidic residues" evidence="11">
    <location>
        <begin position="483"/>
        <end position="494"/>
    </location>
</feature>
<dbReference type="SMART" id="SM00891">
    <property type="entry name" value="ERCC4"/>
    <property type="match status" value="1"/>
</dbReference>
<keyword evidence="4 13" id="KW-0255">Endonuclease</keyword>
<evidence type="ECO:0000256" key="11">
    <source>
        <dbReference type="SAM" id="MobiDB-lite"/>
    </source>
</evidence>
<dbReference type="InterPro" id="IPR011335">
    <property type="entry name" value="Restrct_endonuc-II-like"/>
</dbReference>
<dbReference type="NCBIfam" id="TIGR00596">
    <property type="entry name" value="rad1"/>
    <property type="match status" value="1"/>
</dbReference>
<keyword evidence="14" id="KW-1185">Reference proteome</keyword>
<dbReference type="GO" id="GO:0003697">
    <property type="term" value="F:single-stranded DNA binding"/>
    <property type="evidence" value="ECO:0007669"/>
    <property type="project" value="InterPro"/>
</dbReference>
<evidence type="ECO:0000256" key="4">
    <source>
        <dbReference type="ARBA" id="ARBA00022759"/>
    </source>
</evidence>
<keyword evidence="9" id="KW-0539">Nucleus</keyword>
<evidence type="ECO:0000259" key="12">
    <source>
        <dbReference type="SMART" id="SM00891"/>
    </source>
</evidence>
<comment type="subcellular location">
    <subcellularLocation>
        <location evidence="1">Nucleus</location>
    </subcellularLocation>
</comment>
<evidence type="ECO:0000256" key="3">
    <source>
        <dbReference type="ARBA" id="ARBA00022722"/>
    </source>
</evidence>
<keyword evidence="6" id="KW-0378">Hydrolase</keyword>
<dbReference type="GO" id="GO:0000014">
    <property type="term" value="F:single-stranded DNA endodeoxyribonuclease activity"/>
    <property type="evidence" value="ECO:0007669"/>
    <property type="project" value="TreeGrafter"/>
</dbReference>
<dbReference type="SUPFAM" id="SSF52980">
    <property type="entry name" value="Restriction endonuclease-like"/>
    <property type="match status" value="1"/>
</dbReference>
<proteinExistence type="inferred from homology"/>
<evidence type="ECO:0000256" key="10">
    <source>
        <dbReference type="ARBA" id="ARBA00072370"/>
    </source>
</evidence>
<evidence type="ECO:0000256" key="9">
    <source>
        <dbReference type="ARBA" id="ARBA00023242"/>
    </source>
</evidence>
<evidence type="ECO:0000313" key="13">
    <source>
        <dbReference type="EMBL" id="KAJ8040533.1"/>
    </source>
</evidence>
<dbReference type="AlphaFoldDB" id="A0A9Q1C730"/>